<keyword evidence="2" id="KW-1185">Reference proteome</keyword>
<name>A0AAV4PI10_CAEEX</name>
<accession>A0AAV4PI10</accession>
<dbReference type="AlphaFoldDB" id="A0AAV4PI10"/>
<evidence type="ECO:0000313" key="2">
    <source>
        <dbReference type="Proteomes" id="UP001054945"/>
    </source>
</evidence>
<gene>
    <name evidence="1" type="ORF">CEXT_520341</name>
</gene>
<evidence type="ECO:0000313" key="1">
    <source>
        <dbReference type="EMBL" id="GIX96967.1"/>
    </source>
</evidence>
<sequence length="106" mass="12378">MLTEVRQLSPPREKERWEIVAGTEWRNFRQTDVSPLLMWFSVPRTRVFHQHTTVKPSVLNHCKLPPDYQMPLLQEETNTYSYARGVSVSCGESCTPFLLELSPKSR</sequence>
<dbReference type="EMBL" id="BPLR01004722">
    <property type="protein sequence ID" value="GIX96967.1"/>
    <property type="molecule type" value="Genomic_DNA"/>
</dbReference>
<organism evidence="1 2">
    <name type="scientific">Caerostris extrusa</name>
    <name type="common">Bark spider</name>
    <name type="synonym">Caerostris bankana</name>
    <dbReference type="NCBI Taxonomy" id="172846"/>
    <lineage>
        <taxon>Eukaryota</taxon>
        <taxon>Metazoa</taxon>
        <taxon>Ecdysozoa</taxon>
        <taxon>Arthropoda</taxon>
        <taxon>Chelicerata</taxon>
        <taxon>Arachnida</taxon>
        <taxon>Araneae</taxon>
        <taxon>Araneomorphae</taxon>
        <taxon>Entelegynae</taxon>
        <taxon>Araneoidea</taxon>
        <taxon>Araneidae</taxon>
        <taxon>Caerostris</taxon>
    </lineage>
</organism>
<proteinExistence type="predicted"/>
<protein>
    <submittedName>
        <fullName evidence="1">Uncharacterized protein</fullName>
    </submittedName>
</protein>
<reference evidence="1 2" key="1">
    <citation type="submission" date="2021-06" db="EMBL/GenBank/DDBJ databases">
        <title>Caerostris extrusa draft genome.</title>
        <authorList>
            <person name="Kono N."/>
            <person name="Arakawa K."/>
        </authorList>
    </citation>
    <scope>NUCLEOTIDE SEQUENCE [LARGE SCALE GENOMIC DNA]</scope>
</reference>
<comment type="caution">
    <text evidence="1">The sequence shown here is derived from an EMBL/GenBank/DDBJ whole genome shotgun (WGS) entry which is preliminary data.</text>
</comment>
<dbReference type="Proteomes" id="UP001054945">
    <property type="component" value="Unassembled WGS sequence"/>
</dbReference>